<evidence type="ECO:0000313" key="8">
    <source>
        <dbReference type="EMBL" id="QCX40363.1"/>
    </source>
</evidence>
<dbReference type="OrthoDB" id="5694214at2"/>
<comment type="similarity">
    <text evidence="2">Belongs to the SusD family.</text>
</comment>
<name>A0A5B7TYA0_9FLAO</name>
<dbReference type="InterPro" id="IPR011990">
    <property type="entry name" value="TPR-like_helical_dom_sf"/>
</dbReference>
<dbReference type="InterPro" id="IPR012944">
    <property type="entry name" value="SusD_RagB_dom"/>
</dbReference>
<feature type="domain" description="SusD-like N-terminal" evidence="7">
    <location>
        <begin position="42"/>
        <end position="223"/>
    </location>
</feature>
<dbReference type="GO" id="GO:0009279">
    <property type="term" value="C:cell outer membrane"/>
    <property type="evidence" value="ECO:0007669"/>
    <property type="project" value="UniProtKB-SubCell"/>
</dbReference>
<evidence type="ECO:0000256" key="5">
    <source>
        <dbReference type="ARBA" id="ARBA00023237"/>
    </source>
</evidence>
<dbReference type="Pfam" id="PF07980">
    <property type="entry name" value="SusD_RagB"/>
    <property type="match status" value="1"/>
</dbReference>
<evidence type="ECO:0000256" key="3">
    <source>
        <dbReference type="ARBA" id="ARBA00022729"/>
    </source>
</evidence>
<dbReference type="SUPFAM" id="SSF48452">
    <property type="entry name" value="TPR-like"/>
    <property type="match status" value="1"/>
</dbReference>
<proteinExistence type="inferred from homology"/>
<sequence length="524" mass="59659">MKKSGLRRGVNWAIILVSILTFTILSCSSDDDPDPVPSTEYKSILELENAVDSLYVELAIATRMNNFFTPAWGADDITSSIFSSKADYREADQRMIDRNNSGLTSIWKSSYKIINHANHIFFNAKKLEVSDMNKKDMLLGEAYFIRGFMYHYLTRVFGKVPLQLDPEPHIEITVSEIVAIYKQIESDWLQAERSLPEIYPGVESGAPRPNNGTARAFLARLYLDWGGFPLKDASKYQEAASSAKKVMDNHDSHGFDLMEDLDDLWTLEHRFNKESVFTIEHCDGCIQGANRKTGKVGNPTELGGWWETFSEIKFFETFPENHRRNATFITDPMIDDPYSNPSGGPTMNWTTFYEQQNPLYAKITGKGDIPRSSFESDRNDYMMRYAEVLLIYAEASARAGNSNQDAWEAFNKIRRRAELLPPDTPNPEVDLSSGDLAELAYTERGWEFAGEFLRWFDLTRMERVDTVLRDAYRNDISSAVSDPNHVDYGQPVVERVPIIGSTGTDNYFALIPQSIIDEYPNLNN</sequence>
<comment type="subcellular location">
    <subcellularLocation>
        <location evidence="1">Cell outer membrane</location>
    </subcellularLocation>
</comment>
<dbReference type="PROSITE" id="PS51257">
    <property type="entry name" value="PROKAR_LIPOPROTEIN"/>
    <property type="match status" value="1"/>
</dbReference>
<reference evidence="8 9" key="1">
    <citation type="submission" date="2019-05" db="EMBL/GenBank/DDBJ databases">
        <title>Algicella ahnfeltiae gen. nov., sp. nov., a novel marine bacterium of the family Flavobacteriaceae isolated from a red alga.</title>
        <authorList>
            <person name="Nedashkovskaya O.I."/>
            <person name="Kukhlevskiy A.D."/>
            <person name="Kim S.-G."/>
            <person name="Zhukova N.V."/>
            <person name="Mikhailov V.V."/>
        </authorList>
    </citation>
    <scope>NUCLEOTIDE SEQUENCE [LARGE SCALE GENOMIC DNA]</scope>
    <source>
        <strain evidence="8 9">10Alg115</strain>
    </source>
</reference>
<feature type="domain" description="RagB/SusD" evidence="6">
    <location>
        <begin position="354"/>
        <end position="523"/>
    </location>
</feature>
<dbReference type="KEGG" id="fbe:FF125_18625"/>
<dbReference type="Pfam" id="PF14322">
    <property type="entry name" value="SusD-like_3"/>
    <property type="match status" value="1"/>
</dbReference>
<dbReference type="AlphaFoldDB" id="A0A5B7TYA0"/>
<evidence type="ECO:0000256" key="1">
    <source>
        <dbReference type="ARBA" id="ARBA00004442"/>
    </source>
</evidence>
<dbReference type="EMBL" id="CP040749">
    <property type="protein sequence ID" value="QCX40363.1"/>
    <property type="molecule type" value="Genomic_DNA"/>
</dbReference>
<evidence type="ECO:0000259" key="6">
    <source>
        <dbReference type="Pfam" id="PF07980"/>
    </source>
</evidence>
<evidence type="ECO:0000313" key="9">
    <source>
        <dbReference type="Proteomes" id="UP000306229"/>
    </source>
</evidence>
<evidence type="ECO:0000256" key="2">
    <source>
        <dbReference type="ARBA" id="ARBA00006275"/>
    </source>
</evidence>
<dbReference type="Gene3D" id="1.25.40.390">
    <property type="match status" value="1"/>
</dbReference>
<keyword evidence="5" id="KW-0998">Cell outer membrane</keyword>
<keyword evidence="3" id="KW-0732">Signal</keyword>
<evidence type="ECO:0000259" key="7">
    <source>
        <dbReference type="Pfam" id="PF14322"/>
    </source>
</evidence>
<accession>A0A5B7TYA0</accession>
<gene>
    <name evidence="8" type="ORF">FF125_18625</name>
</gene>
<organism evidence="8 9">
    <name type="scientific">Aureibaculum algae</name>
    <dbReference type="NCBI Taxonomy" id="2584122"/>
    <lineage>
        <taxon>Bacteria</taxon>
        <taxon>Pseudomonadati</taxon>
        <taxon>Bacteroidota</taxon>
        <taxon>Flavobacteriia</taxon>
        <taxon>Flavobacteriales</taxon>
        <taxon>Flavobacteriaceae</taxon>
        <taxon>Aureibaculum</taxon>
    </lineage>
</organism>
<dbReference type="Proteomes" id="UP000306229">
    <property type="component" value="Chromosome"/>
</dbReference>
<keyword evidence="4" id="KW-0472">Membrane</keyword>
<dbReference type="InterPro" id="IPR033985">
    <property type="entry name" value="SusD-like_N"/>
</dbReference>
<keyword evidence="9" id="KW-1185">Reference proteome</keyword>
<evidence type="ECO:0000256" key="4">
    <source>
        <dbReference type="ARBA" id="ARBA00023136"/>
    </source>
</evidence>
<protein>
    <submittedName>
        <fullName evidence="8">RagB/SusD family nutrient uptake outer membrane protein</fullName>
    </submittedName>
</protein>